<dbReference type="Gene3D" id="2.10.109.10">
    <property type="entry name" value="Umud Fragment, subunit A"/>
    <property type="match status" value="1"/>
</dbReference>
<dbReference type="InterPro" id="IPR019533">
    <property type="entry name" value="Peptidase_S26"/>
</dbReference>
<dbReference type="PANTHER" id="PTHR43390:SF1">
    <property type="entry name" value="CHLOROPLAST PROCESSING PEPTIDASE"/>
    <property type="match status" value="1"/>
</dbReference>
<feature type="active site" evidence="6">
    <location>
        <position position="83"/>
    </location>
</feature>
<dbReference type="Proteomes" id="UP000051291">
    <property type="component" value="Unassembled WGS sequence"/>
</dbReference>
<dbReference type="InterPro" id="IPR019757">
    <property type="entry name" value="Pept_S26A_signal_pept_1_Lys-AS"/>
</dbReference>
<dbReference type="PATRIC" id="fig|1423820.4.peg.1251"/>
<evidence type="ECO:0000256" key="7">
    <source>
        <dbReference type="RuleBase" id="RU362042"/>
    </source>
</evidence>
<dbReference type="GO" id="GO:0009003">
    <property type="term" value="F:signal peptidase activity"/>
    <property type="evidence" value="ECO:0007669"/>
    <property type="project" value="UniProtKB-EC"/>
</dbReference>
<dbReference type="GO" id="GO:0004252">
    <property type="term" value="F:serine-type endopeptidase activity"/>
    <property type="evidence" value="ECO:0007669"/>
    <property type="project" value="InterPro"/>
</dbReference>
<evidence type="ECO:0000256" key="4">
    <source>
        <dbReference type="ARBA" id="ARBA00013208"/>
    </source>
</evidence>
<name>A0A0R1ZCC0_9LACO</name>
<evidence type="ECO:0000256" key="2">
    <source>
        <dbReference type="ARBA" id="ARBA00004401"/>
    </source>
</evidence>
<comment type="caution">
    <text evidence="9">The sequence shown here is derived from an EMBL/GenBank/DDBJ whole genome shotgun (WGS) entry which is preliminary data.</text>
</comment>
<evidence type="ECO:0000256" key="1">
    <source>
        <dbReference type="ARBA" id="ARBA00000677"/>
    </source>
</evidence>
<dbReference type="PRINTS" id="PR00727">
    <property type="entry name" value="LEADERPTASE"/>
</dbReference>
<evidence type="ECO:0000256" key="5">
    <source>
        <dbReference type="ARBA" id="ARBA00022801"/>
    </source>
</evidence>
<sequence>MSSFLKNVVAPILTGLAIAAFIVTFVFRIVKVDGTSMYPNLQNNEHVIVWKLGKVREDSVVVFDAYGVDKNNPNVQKNTKYVKRVIGMPGDKIEYKNNGDLYVNGKYQPQNYITKQQRTSGTLTLLLPEAKGITLGTGKTFTVPKNCYFVLGDNRADSNDSRYYGFVPKDKIVGIAKAPFWNSKHKLINDYYPATN</sequence>
<dbReference type="GO" id="GO:0006465">
    <property type="term" value="P:signal peptide processing"/>
    <property type="evidence" value="ECO:0007669"/>
    <property type="project" value="InterPro"/>
</dbReference>
<keyword evidence="5 7" id="KW-0378">Hydrolase</keyword>
<dbReference type="CDD" id="cd06530">
    <property type="entry name" value="S26_SPase_I"/>
    <property type="match status" value="1"/>
</dbReference>
<dbReference type="NCBIfam" id="TIGR02227">
    <property type="entry name" value="sigpep_I_bact"/>
    <property type="match status" value="1"/>
</dbReference>
<comment type="similarity">
    <text evidence="3 7">Belongs to the peptidase S26 family.</text>
</comment>
<evidence type="ECO:0000259" key="8">
    <source>
        <dbReference type="Pfam" id="PF10502"/>
    </source>
</evidence>
<evidence type="ECO:0000256" key="6">
    <source>
        <dbReference type="PIRSR" id="PIRSR600223-1"/>
    </source>
</evidence>
<keyword evidence="7" id="KW-0472">Membrane</keyword>
<dbReference type="STRING" id="1423820.FC64_GL001225"/>
<feature type="domain" description="Peptidase S26" evidence="8">
    <location>
        <begin position="6"/>
        <end position="181"/>
    </location>
</feature>
<dbReference type="EC" id="3.4.21.89" evidence="4 7"/>
<dbReference type="GO" id="GO:0005886">
    <property type="term" value="C:plasma membrane"/>
    <property type="evidence" value="ECO:0007669"/>
    <property type="project" value="UniProtKB-SubCell"/>
</dbReference>
<feature type="active site" evidence="6">
    <location>
        <position position="36"/>
    </location>
</feature>
<protein>
    <recommendedName>
        <fullName evidence="4 7">Signal peptidase I</fullName>
        <ecNumber evidence="4 7">3.4.21.89</ecNumber>
    </recommendedName>
</protein>
<keyword evidence="7" id="KW-0645">Protease</keyword>
<dbReference type="InterPro" id="IPR036286">
    <property type="entry name" value="LexA/Signal_pep-like_sf"/>
</dbReference>
<feature type="transmembrane region" description="Helical" evidence="7">
    <location>
        <begin position="12"/>
        <end position="30"/>
    </location>
</feature>
<dbReference type="AlphaFoldDB" id="A0A0R1ZCC0"/>
<dbReference type="Pfam" id="PF10502">
    <property type="entry name" value="Peptidase_S26"/>
    <property type="match status" value="1"/>
</dbReference>
<evidence type="ECO:0000313" key="9">
    <source>
        <dbReference type="EMBL" id="KRM52031.1"/>
    </source>
</evidence>
<accession>A0A0R1ZCC0</accession>
<comment type="subcellular location">
    <subcellularLocation>
        <location evidence="2">Cell membrane</location>
        <topology evidence="2">Single-pass type II membrane protein</topology>
    </subcellularLocation>
    <subcellularLocation>
        <location evidence="7">Membrane</location>
        <topology evidence="7">Single-pass type II membrane protein</topology>
    </subcellularLocation>
</comment>
<dbReference type="EMBL" id="AYYZ01000029">
    <property type="protein sequence ID" value="KRM52031.1"/>
    <property type="molecule type" value="Genomic_DNA"/>
</dbReference>
<dbReference type="InterPro" id="IPR019758">
    <property type="entry name" value="Pept_S26A_signal_pept_1_CS"/>
</dbReference>
<evidence type="ECO:0000256" key="3">
    <source>
        <dbReference type="ARBA" id="ARBA00009370"/>
    </source>
</evidence>
<proteinExistence type="inferred from homology"/>
<dbReference type="PANTHER" id="PTHR43390">
    <property type="entry name" value="SIGNAL PEPTIDASE I"/>
    <property type="match status" value="1"/>
</dbReference>
<dbReference type="RefSeq" id="WP_057907047.1">
    <property type="nucleotide sequence ID" value="NZ_AYYZ01000029.1"/>
</dbReference>
<comment type="catalytic activity">
    <reaction evidence="1 7">
        <text>Cleavage of hydrophobic, N-terminal signal or leader sequences from secreted and periplasmic proteins.</text>
        <dbReference type="EC" id="3.4.21.89"/>
    </reaction>
</comment>
<dbReference type="InterPro" id="IPR000223">
    <property type="entry name" value="Pept_S26A_signal_pept_1"/>
</dbReference>
<dbReference type="PROSITE" id="PS00760">
    <property type="entry name" value="SPASE_I_2"/>
    <property type="match status" value="1"/>
</dbReference>
<gene>
    <name evidence="9" type="ORF">FC64_GL001225</name>
</gene>
<evidence type="ECO:0000313" key="10">
    <source>
        <dbReference type="Proteomes" id="UP000051291"/>
    </source>
</evidence>
<dbReference type="SUPFAM" id="SSF51306">
    <property type="entry name" value="LexA/Signal peptidase"/>
    <property type="match status" value="1"/>
</dbReference>
<keyword evidence="7" id="KW-0812">Transmembrane</keyword>
<organism evidence="9 10">
    <name type="scientific">Ligilactobacillus araffinosus DSM 20653</name>
    <dbReference type="NCBI Taxonomy" id="1423820"/>
    <lineage>
        <taxon>Bacteria</taxon>
        <taxon>Bacillati</taxon>
        <taxon>Bacillota</taxon>
        <taxon>Bacilli</taxon>
        <taxon>Lactobacillales</taxon>
        <taxon>Lactobacillaceae</taxon>
        <taxon>Ligilactobacillus</taxon>
    </lineage>
</organism>
<reference evidence="9 10" key="1">
    <citation type="journal article" date="2015" name="Genome Announc.">
        <title>Expanding the biotechnology potential of lactobacilli through comparative genomics of 213 strains and associated genera.</title>
        <authorList>
            <person name="Sun Z."/>
            <person name="Harris H.M."/>
            <person name="McCann A."/>
            <person name="Guo C."/>
            <person name="Argimon S."/>
            <person name="Zhang W."/>
            <person name="Yang X."/>
            <person name="Jeffery I.B."/>
            <person name="Cooney J.C."/>
            <person name="Kagawa T.F."/>
            <person name="Liu W."/>
            <person name="Song Y."/>
            <person name="Salvetti E."/>
            <person name="Wrobel A."/>
            <person name="Rasinkangas P."/>
            <person name="Parkhill J."/>
            <person name="Rea M.C."/>
            <person name="O'Sullivan O."/>
            <person name="Ritari J."/>
            <person name="Douillard F.P."/>
            <person name="Paul Ross R."/>
            <person name="Yang R."/>
            <person name="Briner A.E."/>
            <person name="Felis G.E."/>
            <person name="de Vos W.M."/>
            <person name="Barrangou R."/>
            <person name="Klaenhammer T.R."/>
            <person name="Caufield P.W."/>
            <person name="Cui Y."/>
            <person name="Zhang H."/>
            <person name="O'Toole P.W."/>
        </authorList>
    </citation>
    <scope>NUCLEOTIDE SEQUENCE [LARGE SCALE GENOMIC DNA]</scope>
    <source>
        <strain evidence="9 10">DSM 20653</strain>
    </source>
</reference>
<keyword evidence="10" id="KW-1185">Reference proteome</keyword>
<keyword evidence="7" id="KW-1133">Transmembrane helix</keyword>
<dbReference type="PROSITE" id="PS00761">
    <property type="entry name" value="SPASE_I_3"/>
    <property type="match status" value="1"/>
</dbReference>